<dbReference type="InterPro" id="IPR024557">
    <property type="entry name" value="CNOT1_dom_4"/>
</dbReference>
<evidence type="ECO:0000259" key="9">
    <source>
        <dbReference type="Pfam" id="PF04054"/>
    </source>
</evidence>
<dbReference type="Gene3D" id="1.25.40.840">
    <property type="entry name" value="CCR4-NOT transcription complex subunit 1 TTP binding domain"/>
    <property type="match status" value="1"/>
</dbReference>
<evidence type="ECO:0000256" key="1">
    <source>
        <dbReference type="ARBA" id="ARBA00004123"/>
    </source>
</evidence>
<gene>
    <name evidence="14" type="ORF">B0I36DRAFT_367462</name>
</gene>
<dbReference type="Gene3D" id="1.25.40.790">
    <property type="match status" value="1"/>
</dbReference>
<dbReference type="FunFam" id="1.25.40.180:FF:000012">
    <property type="entry name" value="Ccr4-Not transcription complex subunit"/>
    <property type="match status" value="1"/>
</dbReference>
<keyword evidence="2" id="KW-0678">Repressor</keyword>
<evidence type="ECO:0000256" key="4">
    <source>
        <dbReference type="ARBA" id="ARBA00023163"/>
    </source>
</evidence>
<evidence type="ECO:0000313" key="15">
    <source>
        <dbReference type="Proteomes" id="UP000756346"/>
    </source>
</evidence>
<feature type="region of interest" description="Disordered" evidence="8">
    <location>
        <begin position="864"/>
        <end position="883"/>
    </location>
</feature>
<dbReference type="Pfam" id="PF04054">
    <property type="entry name" value="Not1"/>
    <property type="match status" value="1"/>
</dbReference>
<feature type="compositionally biased region" description="Polar residues" evidence="8">
    <location>
        <begin position="1"/>
        <end position="16"/>
    </location>
</feature>
<feature type="domain" description="CCR4-NOT transcription complex subunit 1 CAF1-binding" evidence="11">
    <location>
        <begin position="915"/>
        <end position="1134"/>
    </location>
</feature>
<dbReference type="InterPro" id="IPR040398">
    <property type="entry name" value="Not1"/>
</dbReference>
<dbReference type="PANTHER" id="PTHR13162">
    <property type="entry name" value="CCR4-NOT TRANSCRIPTION COMPLEX"/>
    <property type="match status" value="1"/>
</dbReference>
<dbReference type="EMBL" id="JAGTJQ010000010">
    <property type="protein sequence ID" value="KAH7021003.1"/>
    <property type="molecule type" value="Genomic_DNA"/>
</dbReference>
<dbReference type="GO" id="GO:0060090">
    <property type="term" value="F:molecular adaptor activity"/>
    <property type="evidence" value="ECO:0007669"/>
    <property type="project" value="TreeGrafter"/>
</dbReference>
<reference evidence="14" key="1">
    <citation type="journal article" date="2021" name="Nat. Commun.">
        <title>Genetic determinants of endophytism in the Arabidopsis root mycobiome.</title>
        <authorList>
            <person name="Mesny F."/>
            <person name="Miyauchi S."/>
            <person name="Thiergart T."/>
            <person name="Pickel B."/>
            <person name="Atanasova L."/>
            <person name="Karlsson M."/>
            <person name="Huettel B."/>
            <person name="Barry K.W."/>
            <person name="Haridas S."/>
            <person name="Chen C."/>
            <person name="Bauer D."/>
            <person name="Andreopoulos W."/>
            <person name="Pangilinan J."/>
            <person name="LaButti K."/>
            <person name="Riley R."/>
            <person name="Lipzen A."/>
            <person name="Clum A."/>
            <person name="Drula E."/>
            <person name="Henrissat B."/>
            <person name="Kohler A."/>
            <person name="Grigoriev I.V."/>
            <person name="Martin F.M."/>
            <person name="Hacquard S."/>
        </authorList>
    </citation>
    <scope>NUCLEOTIDE SEQUENCE</scope>
    <source>
        <strain evidence="14">MPI-CAGE-CH-0230</strain>
    </source>
</reference>
<dbReference type="Gene3D" id="1.25.40.800">
    <property type="match status" value="1"/>
</dbReference>
<comment type="subcellular location">
    <subcellularLocation>
        <location evidence="1">Nucleus</location>
    </subcellularLocation>
</comment>
<evidence type="ECO:0000256" key="6">
    <source>
        <dbReference type="ARBA" id="ARBA00059181"/>
    </source>
</evidence>
<comment type="function">
    <text evidence="6">Acts as a component of the CCR4-NOT core complex, which in the nucleus seems to be a general transcription factor, and in the cytoplasm the major mRNA deadenylase involved in mRNA turnover. The NOT protein subcomplex negatively regulates the basal and activated transcription of many genes. Preferentially affects TC-type TATA element-dependent transcription. Could directly or indirectly inhibit component(s) of the general transcription machinery.</text>
</comment>
<organism evidence="14 15">
    <name type="scientific">Microdochium trichocladiopsis</name>
    <dbReference type="NCBI Taxonomy" id="1682393"/>
    <lineage>
        <taxon>Eukaryota</taxon>
        <taxon>Fungi</taxon>
        <taxon>Dikarya</taxon>
        <taxon>Ascomycota</taxon>
        <taxon>Pezizomycotina</taxon>
        <taxon>Sordariomycetes</taxon>
        <taxon>Xylariomycetidae</taxon>
        <taxon>Xylariales</taxon>
        <taxon>Microdochiaceae</taxon>
        <taxon>Microdochium</taxon>
    </lineage>
</organism>
<evidence type="ECO:0000313" key="14">
    <source>
        <dbReference type="EMBL" id="KAH7021003.1"/>
    </source>
</evidence>
<feature type="compositionally biased region" description="Low complexity" evidence="8">
    <location>
        <begin position="33"/>
        <end position="51"/>
    </location>
</feature>
<evidence type="ECO:0000259" key="10">
    <source>
        <dbReference type="Pfam" id="PF12842"/>
    </source>
</evidence>
<dbReference type="GO" id="GO:0030015">
    <property type="term" value="C:CCR4-NOT core complex"/>
    <property type="evidence" value="ECO:0007669"/>
    <property type="project" value="InterPro"/>
</dbReference>
<evidence type="ECO:0000259" key="11">
    <source>
        <dbReference type="Pfam" id="PF16415"/>
    </source>
</evidence>
<name>A0A9P8XVM3_9PEZI</name>
<evidence type="ECO:0000256" key="8">
    <source>
        <dbReference type="SAM" id="MobiDB-lite"/>
    </source>
</evidence>
<dbReference type="Pfam" id="PF16418">
    <property type="entry name" value="CNOT1_HEAT"/>
    <property type="match status" value="1"/>
</dbReference>
<dbReference type="InterPro" id="IPR007196">
    <property type="entry name" value="CCR4-Not_Not1_C"/>
</dbReference>
<dbReference type="InterPro" id="IPR032191">
    <property type="entry name" value="CNOT1_CAF1_bind"/>
</dbReference>
<proteinExistence type="predicted"/>
<evidence type="ECO:0000259" key="13">
    <source>
        <dbReference type="Pfam" id="PF16418"/>
    </source>
</evidence>
<dbReference type="RefSeq" id="XP_046007204.1">
    <property type="nucleotide sequence ID" value="XM_046159470.1"/>
</dbReference>
<evidence type="ECO:0000256" key="2">
    <source>
        <dbReference type="ARBA" id="ARBA00022491"/>
    </source>
</evidence>
<dbReference type="GO" id="GO:0000289">
    <property type="term" value="P:nuclear-transcribed mRNA poly(A) tail shortening"/>
    <property type="evidence" value="ECO:0007669"/>
    <property type="project" value="UniProtKB-ARBA"/>
</dbReference>
<sequence length="2171" mass="242071">MVSRYPNHSQQRSGTFSPEFALGPRPSITPTHGGLLSSSASPGTSSPTSGTTSLTRIVIAQVYLLLGAIKDDKDRAKRQVQVEQLRKLIDDNGMEVFSKYFSRLVASNASQIFPGVSRSASNQGNYSILVTEMSKIAREPDQAAKIAESIETGSEDIFRDFDLSTFMEHFKLDALEKTILALAFKTGTRSDLKTKADAILSTNFPTFVNIISRPDYAPHADLSPSFIAAIVDRYIQGHPPNFNAMAKSELSHKVKSRWPPPDQAPPMEVLAALDLIRVLGEKQPNALALYIQRTGPEFTRDEETCYTYLQKRAANIQLTEEQVSAALTYTTVSITYRHNPAALVAALRRVVPESFSWQEVVSYFDQRDVRVSSEQFLRLYNALLPIAQAQNDDAPFDIQFLWGGAHWDNPETQLSFICAFASLSPEQLDASTIPNSQPTFTLEDYTDAPAEVRDRAVVAVKHPLVSGPALAAIFQVALHSLHASQSTEAKRLFQGVVVPNLDIFIVSAFGVPKPWPPMAVETLNPLFESFLYRRTENYDFVLYSLWKKDKSWVKERLSNAHATKPMDLGIIAEHVIKHNWLDELVYLPTGFGYDLAALAHAEGYLDLTEWAHNGARDPRSLLHFLGIKANHELQYQRSSDDEPVQKTTTSLQVKTVSALLQILEDAMPRSPVPDLIALQRLCITAYPRLINYGEGYDDIIDANGRDGNALPPAANLKMEEHYKKMYSDETEVKVLVQQLEEYKRSQNPLDQDIFACMIHGLFDEYSHFVDYPLEALATTAVLFGGVISKKLISELPLKIGLGMILEAVRDHPPDHSMYKFGLQALMQLFPRLREWAGFCTQLLAIPGLQGTEAWRRAEDVVREDEEDRVRNQNGSGSGEHNAADALVNGGDAQDTLVAPFSALGIDPPPPGILFEDPVVDVQDKVQFGLNNLTASSLQSTFKELEEVLEERHQQWFASHLVEERAKMQPNFHHVYLDFLKLFERQSLWAEVLRQTYISVTRMLNSESTASSTMERSHLKHLGAWLGLLTIARDKPILHRNIAFKQLLIEAHDTKRLVVVIPFVCKVLIQGARSTIFRPPNPWLMAIIHLLIELYHDGELKLNQKFEIEVLCKDLSLDHKSIEPSRELEERGPAEDAAQLGQLVVQDTLDHFDSLSLNGMASTVPTGLSPHNIPVTIPDISHALTLPPTNEMVVNHARLHDIVRTALTRALQETIQPVVDRSVTIAAISTQQMIHKDFATEPDEDKLRQSAISMVKATAGSLALVTSKEPLRATITNGMRNLARDLPQGLPEGTIIMCVNLNLDLACGIIEKQAEDRAVPEIEEMIAGEVEARRRHRQQQPGTPFIDPGLSRWAMTIPHPYKLTPNLPGLNPEQMAIYEDFARQPRGTAQSGPTHAASASDATRSIANEVLQESYSAVPSVPTPAETPSVPHLSTQLPYAQHAGLTNGRQAAPQGPLDSKALVDKMQKILTELERAATESTEESFPDLPRPHQVMDAVDTFTQLIISQESVEFVAYAADRITSLLFNPQITHTLFIESLIHILDQLLQLSHRLTDSYGLDDKVKQKAASQPPAGMLKLPLLKALLPTGILNLQSIDEMMASALSQQEEWGLSFLEQLFDIALFNERPCALYADFLQSLSVSWDLIAEDPNSEVSQRLKAKFMGSGIPAPIRSEGQDGDRDQQEQAEYLFEEWLHLVSNPHSTDKVLSAMVNQMRARGPLSSKDDFLVFVRVAIDSAVTAYEHAMHLGSSNHDALDAADGLVKLVCIFARESAQTSENDQTTTLAILDAVMGIVTVVLNHHHLVRGEMFCQRVFLRIFTMLLHGTDGLFAEAASSSRQEFLLSFAKTMSVLNPERFPGFAYGWLTLVAHRRFAPELLLIENKRGWAPFTKLVSSALKSACEPMKGLEVPEVAKEFYRAAIKLVLIIQHDFPEYIASSSSALLASVPPHCRQLRNVLINCTPAELALEHTESQESSLSYLRDAGLLEILEQVLQDGPSEDAIAHLTHAISRSGVHETTFGNVPLSTNTRLVDEIVGFIGHRAVNRYHRESLQFSPGSPDYATISLLVHELQPEARYFFLSSIVDRLGFPGPLTEYFTIVLFELFGRDANDLEEADIRQQIVRILLERVSGFWPQPPGLVRAVLDLIRDDKHMFFEQPFIKADRETAEQFLSIRS</sequence>
<dbReference type="Pfam" id="PF16417">
    <property type="entry name" value="CNOT1_TTP_bind"/>
    <property type="match status" value="1"/>
</dbReference>
<dbReference type="OrthoDB" id="1933107at2759"/>
<dbReference type="CDD" id="cd20710">
    <property type="entry name" value="NOT1_connector"/>
    <property type="match status" value="1"/>
</dbReference>
<evidence type="ECO:0000256" key="3">
    <source>
        <dbReference type="ARBA" id="ARBA00023015"/>
    </source>
</evidence>
<keyword evidence="15" id="KW-1185">Reference proteome</keyword>
<evidence type="ECO:0000256" key="5">
    <source>
        <dbReference type="ARBA" id="ARBA00023242"/>
    </source>
</evidence>
<keyword evidence="4" id="KW-0804">Transcription</keyword>
<dbReference type="InterPro" id="IPR038535">
    <property type="entry name" value="CNOT1_TTP_bind_sf"/>
</dbReference>
<keyword evidence="3" id="KW-0805">Transcription regulation</keyword>
<feature type="domain" description="CCR4-NOT transcription complex subunit 1 TTP binding" evidence="12">
    <location>
        <begin position="711"/>
        <end position="849"/>
    </location>
</feature>
<dbReference type="PANTHER" id="PTHR13162:SF8">
    <property type="entry name" value="CCR4-NOT TRANSCRIPTION COMPLEX SUBUNIT 1"/>
    <property type="match status" value="1"/>
</dbReference>
<evidence type="ECO:0000259" key="12">
    <source>
        <dbReference type="Pfam" id="PF16417"/>
    </source>
</evidence>
<dbReference type="GO" id="GO:0005634">
    <property type="term" value="C:nucleus"/>
    <property type="evidence" value="ECO:0007669"/>
    <property type="project" value="UniProtKB-SubCell"/>
</dbReference>
<feature type="domain" description="CCR4-NOT transcription complex subunit 1" evidence="10">
    <location>
        <begin position="1197"/>
        <end position="1336"/>
    </location>
</feature>
<accession>A0A9P8XVM3</accession>
<dbReference type="InterPro" id="IPR032193">
    <property type="entry name" value="CNOT1_TTP_bind"/>
</dbReference>
<keyword evidence="5" id="KW-0539">Nucleus</keyword>
<feature type="domain" description="CCR4-NOT transcription complex subunit 1 HEAT repeat" evidence="13">
    <location>
        <begin position="521"/>
        <end position="664"/>
    </location>
</feature>
<dbReference type="GO" id="GO:0017148">
    <property type="term" value="P:negative regulation of translation"/>
    <property type="evidence" value="ECO:0007669"/>
    <property type="project" value="InterPro"/>
</dbReference>
<dbReference type="Gene3D" id="1.25.40.180">
    <property type="match status" value="1"/>
</dbReference>
<dbReference type="GO" id="GO:0000932">
    <property type="term" value="C:P-body"/>
    <property type="evidence" value="ECO:0007669"/>
    <property type="project" value="TreeGrafter"/>
</dbReference>
<dbReference type="Pfam" id="PF12842">
    <property type="entry name" value="DUF3819"/>
    <property type="match status" value="1"/>
</dbReference>
<dbReference type="Pfam" id="PF16415">
    <property type="entry name" value="CNOT1_CAF1_bind"/>
    <property type="match status" value="1"/>
</dbReference>
<evidence type="ECO:0000256" key="7">
    <source>
        <dbReference type="ARBA" id="ARBA00074459"/>
    </source>
</evidence>
<protein>
    <recommendedName>
        <fullName evidence="7">General negative regulator of transcription subunit 1</fullName>
    </recommendedName>
</protein>
<dbReference type="InterPro" id="IPR032194">
    <property type="entry name" value="CNOT1_HEAT"/>
</dbReference>
<feature type="region of interest" description="Disordered" evidence="8">
    <location>
        <begin position="1"/>
        <end position="51"/>
    </location>
</feature>
<dbReference type="Proteomes" id="UP000756346">
    <property type="component" value="Unassembled WGS sequence"/>
</dbReference>
<dbReference type="GeneID" id="70189016"/>
<comment type="caution">
    <text evidence="14">The sequence shown here is derived from an EMBL/GenBank/DDBJ whole genome shotgun (WGS) entry which is preliminary data.</text>
</comment>
<feature type="domain" description="CCR4-Not complex component Not1 C-terminal" evidence="9">
    <location>
        <begin position="1830"/>
        <end position="2168"/>
    </location>
</feature>